<dbReference type="Pfam" id="PF11799">
    <property type="entry name" value="IMS_C"/>
    <property type="match status" value="1"/>
</dbReference>
<dbReference type="Pfam" id="PF16727">
    <property type="entry name" value="REV1_C"/>
    <property type="match status" value="1"/>
</dbReference>
<evidence type="ECO:0000256" key="12">
    <source>
        <dbReference type="ARBA" id="ARBA00023204"/>
    </source>
</evidence>
<keyword evidence="11" id="KW-0238">DNA-binding</keyword>
<dbReference type="InterPro" id="IPR001357">
    <property type="entry name" value="BRCT_dom"/>
</dbReference>
<keyword evidence="13" id="KW-0539">Nucleus</keyword>
<evidence type="ECO:0000256" key="5">
    <source>
        <dbReference type="ARBA" id="ARBA00022634"/>
    </source>
</evidence>
<keyword evidence="12" id="KW-0234">DNA repair</keyword>
<reference evidence="19" key="1">
    <citation type="submission" date="2022-07" db="EMBL/GenBank/DDBJ databases">
        <title>The genome of Lyophyllum shimeji provides insight into the initial evolution of ectomycorrhizal fungal genome.</title>
        <authorList>
            <person name="Kobayashi Y."/>
            <person name="Shibata T."/>
            <person name="Hirakawa H."/>
            <person name="Shigenobu S."/>
            <person name="Nishiyama T."/>
            <person name="Yamada A."/>
            <person name="Hasebe M."/>
            <person name="Kawaguchi M."/>
        </authorList>
    </citation>
    <scope>NUCLEOTIDE SEQUENCE</scope>
    <source>
        <strain evidence="19">AT787</strain>
    </source>
</reference>
<feature type="compositionally biased region" description="Basic and acidic residues" evidence="16">
    <location>
        <begin position="318"/>
        <end position="329"/>
    </location>
</feature>
<evidence type="ECO:0000256" key="3">
    <source>
        <dbReference type="ARBA" id="ARBA00010945"/>
    </source>
</evidence>
<keyword evidence="20" id="KW-1185">Reference proteome</keyword>
<dbReference type="InterPro" id="IPR036775">
    <property type="entry name" value="DNA_pol_Y-fam_lit_finger_sf"/>
</dbReference>
<evidence type="ECO:0000259" key="17">
    <source>
        <dbReference type="PROSITE" id="PS50172"/>
    </source>
</evidence>
<evidence type="ECO:0000313" key="19">
    <source>
        <dbReference type="EMBL" id="GLB35539.1"/>
    </source>
</evidence>
<evidence type="ECO:0000256" key="10">
    <source>
        <dbReference type="ARBA" id="ARBA00022842"/>
    </source>
</evidence>
<dbReference type="GO" id="GO:0017125">
    <property type="term" value="F:deoxycytidyl transferase activity"/>
    <property type="evidence" value="ECO:0007669"/>
    <property type="project" value="TreeGrafter"/>
</dbReference>
<dbReference type="PANTHER" id="PTHR45990:SF1">
    <property type="entry name" value="DNA REPAIR PROTEIN REV1"/>
    <property type="match status" value="1"/>
</dbReference>
<dbReference type="Gene3D" id="6.10.250.1630">
    <property type="match status" value="1"/>
</dbReference>
<evidence type="ECO:0000259" key="18">
    <source>
        <dbReference type="PROSITE" id="PS50173"/>
    </source>
</evidence>
<dbReference type="SMART" id="SM00292">
    <property type="entry name" value="BRCT"/>
    <property type="match status" value="1"/>
</dbReference>
<dbReference type="InterPro" id="IPR038401">
    <property type="entry name" value="Rev1_C_sf"/>
</dbReference>
<dbReference type="SUPFAM" id="SSF52113">
    <property type="entry name" value="BRCT domain"/>
    <property type="match status" value="1"/>
</dbReference>
<dbReference type="SUPFAM" id="SSF56672">
    <property type="entry name" value="DNA/RNA polymerases"/>
    <property type="match status" value="1"/>
</dbReference>
<evidence type="ECO:0000313" key="20">
    <source>
        <dbReference type="Proteomes" id="UP001063166"/>
    </source>
</evidence>
<gene>
    <name evidence="19" type="primary">REV1</name>
    <name evidence="19" type="ORF">LshimejAT787_0211040</name>
</gene>
<name>A0A9P3PHF1_LYOSH</name>
<dbReference type="InterPro" id="IPR036420">
    <property type="entry name" value="BRCT_dom_sf"/>
</dbReference>
<dbReference type="GO" id="GO:0046872">
    <property type="term" value="F:metal ion binding"/>
    <property type="evidence" value="ECO:0007669"/>
    <property type="project" value="UniProtKB-KW"/>
</dbReference>
<dbReference type="GO" id="GO:0042276">
    <property type="term" value="P:error-prone translesion synthesis"/>
    <property type="evidence" value="ECO:0007669"/>
    <property type="project" value="TreeGrafter"/>
</dbReference>
<dbReference type="SUPFAM" id="SSF100879">
    <property type="entry name" value="Lesion bypass DNA polymerase (Y-family), little finger domain"/>
    <property type="match status" value="1"/>
</dbReference>
<dbReference type="EMBL" id="BRPK01000002">
    <property type="protein sequence ID" value="GLB35539.1"/>
    <property type="molecule type" value="Genomic_DNA"/>
</dbReference>
<evidence type="ECO:0000256" key="14">
    <source>
        <dbReference type="ARBA" id="ARBA00058985"/>
    </source>
</evidence>
<sequence length="1191" mass="131742">MDLPVSSQTNSSDYYDDDDSAFLEALTTAVLPGDVVPAEEPEGTFSTQTSQELEPPPPTQPSLKRQRLEAYEERGRSAQVDKAQDDDIYGALQFGDFGEYMRRKRAKLQVQNADLEGGAGDGSKLFDGLAIYINGYTQPSVQDLRKLIVKHGGTFQPYLDRKSLATHIITCSLTATKMREFKNMKVVRPEWLVESAAQGVLLPWRDFIFTPNERSEAAQGLKIKAPNLLEGPFSPVAAPARNTTRDSIPPPVTPVKQTGKAFSNLAITPENKTNPAPTSDQPRKDVSKHTIRPSKPPSKQGGQQQDPTKVTSPWKPKPSTEPKKPEEAAHPVAVRVMANPEWRKTHTSAAPDFIEGYYKNSRLHHLSTWKAELKDLVQEAQERAEAVGAAECVGRVESESETVVVETETDGVSMRGAALVMRSPAGKSKGKGKEKAVDDRVIMHCDFDAFFVSAGLLSRPHLKGKPVVVCHSQGGAVGSTSEIASCSYEARSFGIRNGMQRLSSLRQARDLCPGVITIPYEFETYKQLSLKFYTILMSHADDLQAVSVDEALIDVTSVVTQMRSRSSQDPTAVDPAKDIAETIRAQVRKATGCEVSIGISHNILLARLATRHAKPAGSYHLVPEEVANFLAPLTVSDLHGFGSSAKQKAQEKLGTAILGELMDKSRATLCDALGKATGETLYNALRGIDDKKLESDKPRKSVSCDINYGIRFENAEQAEAFIYQMATEVARRLDDIGMVGRSITLKIMKRAPNAPVEAPKFMGHGQCDLYNKQISLIGPGGRATSDEKVIGEHAYRMLRSFNFDPKELRGIGIQIQKLEKPSSGGGTVQQAMLPFQRVPSPKKPAPPPQISLHPPSDDALEPVKQESPVKPPAALDLPSFSQVDMEVFNALPDDVRKELETEYQRRSTSPYVAGPPPVAARLAAPARKDIFPQKKIMVKGVNARRIVRQQRPRTTRPAISPAKYPLFKKKARAGAVKMSDDALRKLDIDPEVFRGLPPAVQHEQLTMLRLLKQHGGKLPSPPTQRKILKPKKRKPIPPHLLWRAPPPRARFVAPPILRQQVKEKETGKKAKLLFTETGDIQTAIEGWVNRYRHWAPKDGDVAFFTKYLVACVDASQHGDTGVERAVAILKWWLVLLRRHWGGSEFVEDDEDYRDTSDEDPVGMAWWKTFREVKEKMDVVAREKFGGKLSLR</sequence>
<comment type="subcellular location">
    <subcellularLocation>
        <location evidence="2">Nucleus</location>
    </subcellularLocation>
</comment>
<keyword evidence="5" id="KW-0237">DNA synthesis</keyword>
<evidence type="ECO:0000256" key="8">
    <source>
        <dbReference type="ARBA" id="ARBA00022723"/>
    </source>
</evidence>
<evidence type="ECO:0000256" key="7">
    <source>
        <dbReference type="ARBA" id="ARBA00022695"/>
    </source>
</evidence>
<dbReference type="PROSITE" id="PS50173">
    <property type="entry name" value="UMUC"/>
    <property type="match status" value="1"/>
</dbReference>
<evidence type="ECO:0000256" key="15">
    <source>
        <dbReference type="ARBA" id="ARBA00081902"/>
    </source>
</evidence>
<dbReference type="PANTHER" id="PTHR45990">
    <property type="entry name" value="DNA REPAIR PROTEIN REV1"/>
    <property type="match status" value="1"/>
</dbReference>
<evidence type="ECO:0000256" key="11">
    <source>
        <dbReference type="ARBA" id="ARBA00023125"/>
    </source>
</evidence>
<dbReference type="CDD" id="cd17719">
    <property type="entry name" value="BRCT_Rev1"/>
    <property type="match status" value="1"/>
</dbReference>
<feature type="compositionally biased region" description="Polar residues" evidence="16">
    <location>
        <begin position="270"/>
        <end position="280"/>
    </location>
</feature>
<dbReference type="InterPro" id="IPR043502">
    <property type="entry name" value="DNA/RNA_pol_sf"/>
</dbReference>
<dbReference type="InterPro" id="IPR031991">
    <property type="entry name" value="Rev1_C"/>
</dbReference>
<dbReference type="PROSITE" id="PS50172">
    <property type="entry name" value="BRCT"/>
    <property type="match status" value="1"/>
</dbReference>
<proteinExistence type="inferred from homology"/>
<feature type="region of interest" description="Disordered" evidence="16">
    <location>
        <begin position="229"/>
        <end position="330"/>
    </location>
</feature>
<feature type="region of interest" description="Disordered" evidence="16">
    <location>
        <begin position="837"/>
        <end position="870"/>
    </location>
</feature>
<dbReference type="InterPro" id="IPR043128">
    <property type="entry name" value="Rev_trsase/Diguanyl_cyclase"/>
</dbReference>
<keyword evidence="6" id="KW-0808">Transferase</keyword>
<comment type="similarity">
    <text evidence="3">Belongs to the DNA polymerase type-Y family.</text>
</comment>
<dbReference type="GO" id="GO:0005634">
    <property type="term" value="C:nucleus"/>
    <property type="evidence" value="ECO:0007669"/>
    <property type="project" value="UniProtKB-SubCell"/>
</dbReference>
<dbReference type="Pfam" id="PF21999">
    <property type="entry name" value="IMS_HHH_1"/>
    <property type="match status" value="1"/>
</dbReference>
<dbReference type="GO" id="GO:0003684">
    <property type="term" value="F:damaged DNA binding"/>
    <property type="evidence" value="ECO:0007669"/>
    <property type="project" value="InterPro"/>
</dbReference>
<dbReference type="GO" id="GO:0070987">
    <property type="term" value="P:error-free translesion synthesis"/>
    <property type="evidence" value="ECO:0007669"/>
    <property type="project" value="UniProtKB-ARBA"/>
</dbReference>
<dbReference type="Pfam" id="PF16589">
    <property type="entry name" value="BRCT_2"/>
    <property type="match status" value="1"/>
</dbReference>
<dbReference type="Gene3D" id="6.10.250.1490">
    <property type="match status" value="1"/>
</dbReference>
<dbReference type="Gene3D" id="1.10.150.20">
    <property type="entry name" value="5' to 3' exonuclease, C-terminal subdomain"/>
    <property type="match status" value="1"/>
</dbReference>
<dbReference type="FunFam" id="3.40.50.10190:FF:000011">
    <property type="entry name" value="DNA repair protein REV1"/>
    <property type="match status" value="1"/>
</dbReference>
<dbReference type="Gene3D" id="3.40.1170.60">
    <property type="match status" value="1"/>
</dbReference>
<feature type="domain" description="BRCT" evidence="17">
    <location>
        <begin position="121"/>
        <end position="209"/>
    </location>
</feature>
<dbReference type="CDD" id="cd19318">
    <property type="entry name" value="Rev1_UBM2"/>
    <property type="match status" value="1"/>
</dbReference>
<evidence type="ECO:0000256" key="1">
    <source>
        <dbReference type="ARBA" id="ARBA00001946"/>
    </source>
</evidence>
<evidence type="ECO:0000256" key="13">
    <source>
        <dbReference type="ARBA" id="ARBA00023242"/>
    </source>
</evidence>
<comment type="cofactor">
    <cofactor evidence="1">
        <name>Mg(2+)</name>
        <dbReference type="ChEBI" id="CHEBI:18420"/>
    </cofactor>
</comment>
<protein>
    <recommendedName>
        <fullName evidence="4">DNA repair protein REV1</fullName>
    </recommendedName>
    <alternativeName>
        <fullName evidence="15">Reversionless protein 1</fullName>
    </alternativeName>
</protein>
<evidence type="ECO:0000256" key="16">
    <source>
        <dbReference type="SAM" id="MobiDB-lite"/>
    </source>
</evidence>
<evidence type="ECO:0000256" key="4">
    <source>
        <dbReference type="ARBA" id="ARBA00020399"/>
    </source>
</evidence>
<dbReference type="InterPro" id="IPR047346">
    <property type="entry name" value="Rev1_UBM1/2"/>
</dbReference>
<feature type="region of interest" description="Disordered" evidence="16">
    <location>
        <begin position="32"/>
        <end position="82"/>
    </location>
</feature>
<accession>A0A9P3PHF1</accession>
<feature type="domain" description="UmuC" evidence="18">
    <location>
        <begin position="442"/>
        <end position="642"/>
    </location>
</feature>
<dbReference type="Pfam" id="PF14377">
    <property type="entry name" value="UBM"/>
    <property type="match status" value="2"/>
</dbReference>
<dbReference type="AlphaFoldDB" id="A0A9P3PHF1"/>
<dbReference type="GO" id="GO:0006281">
    <property type="term" value="P:DNA repair"/>
    <property type="evidence" value="ECO:0007669"/>
    <property type="project" value="UniProtKB-KW"/>
</dbReference>
<dbReference type="Gene3D" id="3.30.1490.100">
    <property type="entry name" value="DNA polymerase, Y-family, little finger domain"/>
    <property type="match status" value="1"/>
</dbReference>
<comment type="caution">
    <text evidence="19">The sequence shown here is derived from an EMBL/GenBank/DDBJ whole genome shotgun (WGS) entry which is preliminary data.</text>
</comment>
<dbReference type="FunFam" id="3.30.1490.100:FF:000001">
    <property type="entry name" value="DNA repair protein REV1"/>
    <property type="match status" value="1"/>
</dbReference>
<dbReference type="Gene3D" id="1.20.58.1280">
    <property type="entry name" value="DNA repair protein Rev1, C-terminal domain"/>
    <property type="match status" value="1"/>
</dbReference>
<dbReference type="GO" id="GO:0003887">
    <property type="term" value="F:DNA-directed DNA polymerase activity"/>
    <property type="evidence" value="ECO:0007669"/>
    <property type="project" value="InterPro"/>
</dbReference>
<dbReference type="InterPro" id="IPR025527">
    <property type="entry name" value="HUWE1/Rev1_UBM"/>
</dbReference>
<dbReference type="Gene3D" id="3.30.70.270">
    <property type="match status" value="1"/>
</dbReference>
<dbReference type="Proteomes" id="UP001063166">
    <property type="component" value="Unassembled WGS sequence"/>
</dbReference>
<keyword evidence="8" id="KW-0479">Metal-binding</keyword>
<comment type="function">
    <text evidence="14">Deoxycytidyl transferase involved in DNA repair. Transfers a dCMP residue from dCTP to the 3'-end of a DNA primer in a template-dependent reaction. May assist in the first step in the bypass of abasic lesions by the insertion of a nucleotide opposite the lesion. Required for normal induction of mutations by physical and chemical agents. Involved in mitochondrial DNA mutagenesis.</text>
</comment>
<evidence type="ECO:0000256" key="9">
    <source>
        <dbReference type="ARBA" id="ARBA00022763"/>
    </source>
</evidence>
<dbReference type="Pfam" id="PF00817">
    <property type="entry name" value="IMS"/>
    <property type="match status" value="1"/>
</dbReference>
<organism evidence="19 20">
    <name type="scientific">Lyophyllum shimeji</name>
    <name type="common">Hon-shimeji</name>
    <name type="synonym">Tricholoma shimeji</name>
    <dbReference type="NCBI Taxonomy" id="47721"/>
    <lineage>
        <taxon>Eukaryota</taxon>
        <taxon>Fungi</taxon>
        <taxon>Dikarya</taxon>
        <taxon>Basidiomycota</taxon>
        <taxon>Agaricomycotina</taxon>
        <taxon>Agaricomycetes</taxon>
        <taxon>Agaricomycetidae</taxon>
        <taxon>Agaricales</taxon>
        <taxon>Tricholomatineae</taxon>
        <taxon>Lyophyllaceae</taxon>
        <taxon>Lyophyllum</taxon>
    </lineage>
</organism>
<dbReference type="Gene3D" id="3.40.50.10190">
    <property type="entry name" value="BRCT domain"/>
    <property type="match status" value="1"/>
</dbReference>
<keyword evidence="9" id="KW-0227">DNA damage</keyword>
<dbReference type="InterPro" id="IPR017961">
    <property type="entry name" value="DNA_pol_Y-fam_little_finger"/>
</dbReference>
<feature type="compositionally biased region" description="Polar residues" evidence="16">
    <location>
        <begin position="300"/>
        <end position="310"/>
    </location>
</feature>
<dbReference type="InterPro" id="IPR001126">
    <property type="entry name" value="UmuC"/>
</dbReference>
<evidence type="ECO:0000256" key="6">
    <source>
        <dbReference type="ARBA" id="ARBA00022679"/>
    </source>
</evidence>
<dbReference type="OrthoDB" id="427711at2759"/>
<dbReference type="InterPro" id="IPR053848">
    <property type="entry name" value="IMS_HHH_1"/>
</dbReference>
<dbReference type="CDD" id="cd01701">
    <property type="entry name" value="PolY_Rev1"/>
    <property type="match status" value="1"/>
</dbReference>
<feature type="compositionally biased region" description="Basic and acidic residues" evidence="16">
    <location>
        <begin position="66"/>
        <end position="76"/>
    </location>
</feature>
<keyword evidence="7" id="KW-0548">Nucleotidyltransferase</keyword>
<evidence type="ECO:0000256" key="2">
    <source>
        <dbReference type="ARBA" id="ARBA00004123"/>
    </source>
</evidence>
<keyword evidence="10" id="KW-0460">Magnesium</keyword>